<dbReference type="GO" id="GO:0016887">
    <property type="term" value="F:ATP hydrolysis activity"/>
    <property type="evidence" value="ECO:0007669"/>
    <property type="project" value="InterPro"/>
</dbReference>
<comment type="caution">
    <text evidence="2">The sequence shown here is derived from an EMBL/GenBank/DDBJ whole genome shotgun (WGS) entry which is preliminary data.</text>
</comment>
<dbReference type="RefSeq" id="WP_063972677.1">
    <property type="nucleotide sequence ID" value="NZ_NTGA01000091.1"/>
</dbReference>
<dbReference type="InterPro" id="IPR049945">
    <property type="entry name" value="AAA_22"/>
</dbReference>
<dbReference type="PANTHER" id="PTHR35894:SF1">
    <property type="entry name" value="PHOSPHORIBULOKINASE _ URIDINE KINASE FAMILY"/>
    <property type="match status" value="1"/>
</dbReference>
<feature type="domain" description="ORC1/DEAH AAA+ ATPase" evidence="1">
    <location>
        <begin position="24"/>
        <end position="170"/>
    </location>
</feature>
<reference evidence="3" key="1">
    <citation type="submission" date="2017-09" db="EMBL/GenBank/DDBJ databases">
        <authorList>
            <person name="Zhang Y."/>
            <person name="Huang X."/>
            <person name="Liu J."/>
            <person name="Lu L."/>
            <person name="Peng K."/>
        </authorList>
    </citation>
    <scope>NUCLEOTIDE SEQUENCE [LARGE SCALE GENOMIC DNA]</scope>
    <source>
        <strain evidence="3">S-XJ-1</strain>
    </source>
</reference>
<dbReference type="InterPro" id="IPR027417">
    <property type="entry name" value="P-loop_NTPase"/>
</dbReference>
<evidence type="ECO:0000313" key="2">
    <source>
        <dbReference type="EMBL" id="PAY21671.1"/>
    </source>
</evidence>
<organism evidence="2 3">
    <name type="scientific">Dietzia natronolimnaea</name>
    <dbReference type="NCBI Taxonomy" id="161920"/>
    <lineage>
        <taxon>Bacteria</taxon>
        <taxon>Bacillati</taxon>
        <taxon>Actinomycetota</taxon>
        <taxon>Actinomycetes</taxon>
        <taxon>Mycobacteriales</taxon>
        <taxon>Dietziaceae</taxon>
        <taxon>Dietzia</taxon>
    </lineage>
</organism>
<dbReference type="Proteomes" id="UP000218810">
    <property type="component" value="Unassembled WGS sequence"/>
</dbReference>
<name>A0A2A2WKH1_9ACTN</name>
<gene>
    <name evidence="2" type="ORF">CEY15_17755</name>
</gene>
<keyword evidence="2" id="KW-0547">Nucleotide-binding</keyword>
<dbReference type="GO" id="GO:0005524">
    <property type="term" value="F:ATP binding"/>
    <property type="evidence" value="ECO:0007669"/>
    <property type="project" value="UniProtKB-KW"/>
</dbReference>
<dbReference type="EMBL" id="NTGA01000091">
    <property type="protein sequence ID" value="PAY21671.1"/>
    <property type="molecule type" value="Genomic_DNA"/>
</dbReference>
<accession>A0A2A2WKH1</accession>
<protein>
    <submittedName>
        <fullName evidence="2">ATP-binding protein</fullName>
    </submittedName>
</protein>
<evidence type="ECO:0000313" key="3">
    <source>
        <dbReference type="Proteomes" id="UP000218810"/>
    </source>
</evidence>
<proteinExistence type="predicted"/>
<keyword evidence="3" id="KW-1185">Reference proteome</keyword>
<dbReference type="OrthoDB" id="9801665at2"/>
<dbReference type="AlphaFoldDB" id="A0A2A2WKH1"/>
<dbReference type="Pfam" id="PF13401">
    <property type="entry name" value="AAA_22"/>
    <property type="match status" value="1"/>
</dbReference>
<dbReference type="SUPFAM" id="SSF52540">
    <property type="entry name" value="P-loop containing nucleoside triphosphate hydrolases"/>
    <property type="match status" value="1"/>
</dbReference>
<dbReference type="PANTHER" id="PTHR35894">
    <property type="entry name" value="GENERAL SECRETION PATHWAY PROTEIN A-RELATED"/>
    <property type="match status" value="1"/>
</dbReference>
<dbReference type="InterPro" id="IPR052026">
    <property type="entry name" value="ExeA_AAA_ATPase_DNA-bind"/>
</dbReference>
<keyword evidence="2" id="KW-0067">ATP-binding</keyword>
<evidence type="ECO:0000259" key="1">
    <source>
        <dbReference type="Pfam" id="PF13401"/>
    </source>
</evidence>
<sequence length="270" mass="31199">MSPQRFIATKQHRRFVEFADAVRRQRTIGICYGQAGIGKTLSARRYANWHKAERLLEEWGPRDDSDFPIYAALARKRTVFYTPTVLSTPRQVRDDLTGLTVQVSACIDEHLINTGELQTRPRTLGRHVELIIIDESDRLNATALEMVRDHYDRDNVAVILIGMPGIEKRFSRYPQLYSRVGFAHEYRPLSKDELRFVLERRWPKYGHPLDPDDFTDAQALAAIARITRGNFRLVDRLFTQMERIMQINELNTITDDVVEAARSTLVIGIT</sequence>